<evidence type="ECO:0000256" key="1">
    <source>
        <dbReference type="SAM" id="Coils"/>
    </source>
</evidence>
<feature type="region of interest" description="Disordered" evidence="2">
    <location>
        <begin position="111"/>
        <end position="168"/>
    </location>
</feature>
<feature type="domain" description="Reverse transcriptase" evidence="3">
    <location>
        <begin position="318"/>
        <end position="557"/>
    </location>
</feature>
<dbReference type="AlphaFoldDB" id="A0AAD1R4D3"/>
<gene>
    <name evidence="4" type="ORF">PECUL_23A017073</name>
</gene>
<feature type="non-terminal residue" evidence="4">
    <location>
        <position position="601"/>
    </location>
</feature>
<organism evidence="4 5">
    <name type="scientific">Pelobates cultripes</name>
    <name type="common">Western spadefoot toad</name>
    <dbReference type="NCBI Taxonomy" id="61616"/>
    <lineage>
        <taxon>Eukaryota</taxon>
        <taxon>Metazoa</taxon>
        <taxon>Chordata</taxon>
        <taxon>Craniata</taxon>
        <taxon>Vertebrata</taxon>
        <taxon>Euteleostomi</taxon>
        <taxon>Amphibia</taxon>
        <taxon>Batrachia</taxon>
        <taxon>Anura</taxon>
        <taxon>Pelobatoidea</taxon>
        <taxon>Pelobatidae</taxon>
        <taxon>Pelobates</taxon>
    </lineage>
</organism>
<feature type="coiled-coil region" evidence="1">
    <location>
        <begin position="56"/>
        <end position="83"/>
    </location>
</feature>
<evidence type="ECO:0000313" key="5">
    <source>
        <dbReference type="Proteomes" id="UP001295444"/>
    </source>
</evidence>
<dbReference type="Proteomes" id="UP001295444">
    <property type="component" value="Chromosome 01"/>
</dbReference>
<keyword evidence="5" id="KW-1185">Reference proteome</keyword>
<dbReference type="Pfam" id="PF00078">
    <property type="entry name" value="RVT_1"/>
    <property type="match status" value="1"/>
</dbReference>
<dbReference type="InterPro" id="IPR000477">
    <property type="entry name" value="RT_dom"/>
</dbReference>
<dbReference type="PANTHER" id="PTHR21301">
    <property type="entry name" value="REVERSE TRANSCRIPTASE"/>
    <property type="match status" value="1"/>
</dbReference>
<name>A0AAD1R4D3_PELCU</name>
<accession>A0AAD1R4D3</accession>
<sequence>MVMTLGRVIERDAVRLQTYVGQPAAVPVRASMESDVSQVWRRITELETRQAVLLASSEATSTLLKLENNIKNYKTDLIRFKKDKQEKVTADYKEHRVYKWLSGTSDLPRFARKRRPIRKPRHYTIDKTSGNSSSESEQSSWDRERVTSNSQAQSFLEDSNPANPGIRTRHQNWGVELYKFGRSLRLKDFFKNKAILPDDYNSKFKKKSTFDPLPNQATIKSFLRSVQKETTDYLKSTPSHHSNCSKLDWEIIKSLATDKNIVIRSADKGAGIVIQDYVKYRLEVIQQLSDFHTYLKLSCDPTPQVKLLIDAVLLRGLEQKFIDQDLWEFLHHTLPKIHKNLQDPPGRPIVSAVGGILEPLAKWLDFLFKKTIESLPTYIKDTPSFIRMISTLSLPTGLITLVTCDVKSLYTIIPHTGGVQAMKRILASSDKYMGPPIEYVMEILELVLTQNYFRFELEWYRQSAGTSMGAAMAPMYANGYMFEFETQHILEPFKDIILSYSRYIDDIFMIIKGDNSIAESMVQYINSCTPNVQLTTTMDPLTVDFLDVRIIREGNKLAYTLFTKSTDRNTLLQANSFHPNALKQSLPYSQFLRVMRNNSDP</sequence>
<feature type="compositionally biased region" description="Polar residues" evidence="2">
    <location>
        <begin position="147"/>
        <end position="162"/>
    </location>
</feature>
<evidence type="ECO:0000256" key="2">
    <source>
        <dbReference type="SAM" id="MobiDB-lite"/>
    </source>
</evidence>
<protein>
    <recommendedName>
        <fullName evidence="3">Reverse transcriptase domain-containing protein</fullName>
    </recommendedName>
</protein>
<evidence type="ECO:0000313" key="4">
    <source>
        <dbReference type="EMBL" id="CAH2223713.1"/>
    </source>
</evidence>
<dbReference type="PANTHER" id="PTHR21301:SF12">
    <property type="match status" value="1"/>
</dbReference>
<proteinExistence type="predicted"/>
<evidence type="ECO:0000259" key="3">
    <source>
        <dbReference type="PROSITE" id="PS50878"/>
    </source>
</evidence>
<reference evidence="4" key="1">
    <citation type="submission" date="2022-03" db="EMBL/GenBank/DDBJ databases">
        <authorList>
            <person name="Alioto T."/>
            <person name="Alioto T."/>
            <person name="Gomez Garrido J."/>
        </authorList>
    </citation>
    <scope>NUCLEOTIDE SEQUENCE</scope>
</reference>
<feature type="compositionally biased region" description="Basic residues" evidence="2">
    <location>
        <begin position="111"/>
        <end position="122"/>
    </location>
</feature>
<dbReference type="EMBL" id="OW240912">
    <property type="protein sequence ID" value="CAH2223713.1"/>
    <property type="molecule type" value="Genomic_DNA"/>
</dbReference>
<dbReference type="PROSITE" id="PS50878">
    <property type="entry name" value="RT_POL"/>
    <property type="match status" value="1"/>
</dbReference>
<keyword evidence="1" id="KW-0175">Coiled coil</keyword>